<comment type="caution">
    <text evidence="6">The sequence shown here is derived from an EMBL/GenBank/DDBJ whole genome shotgun (WGS) entry which is preliminary data.</text>
</comment>
<keyword evidence="3" id="KW-0520">NAD</keyword>
<dbReference type="SUPFAM" id="SSF51735">
    <property type="entry name" value="NAD(P)-binding Rossmann-fold domains"/>
    <property type="match status" value="1"/>
</dbReference>
<dbReference type="GO" id="GO:0005737">
    <property type="term" value="C:cytoplasm"/>
    <property type="evidence" value="ECO:0007669"/>
    <property type="project" value="TreeGrafter"/>
</dbReference>
<keyword evidence="4" id="KW-0456">Lyase</keyword>
<evidence type="ECO:0000256" key="1">
    <source>
        <dbReference type="ARBA" id="ARBA00001911"/>
    </source>
</evidence>
<evidence type="ECO:0000256" key="3">
    <source>
        <dbReference type="ARBA" id="ARBA00023027"/>
    </source>
</evidence>
<dbReference type="GO" id="GO:0070403">
    <property type="term" value="F:NAD+ binding"/>
    <property type="evidence" value="ECO:0007669"/>
    <property type="project" value="InterPro"/>
</dbReference>
<comment type="cofactor">
    <cofactor evidence="1">
        <name>NAD(+)</name>
        <dbReference type="ChEBI" id="CHEBI:57540"/>
    </cofactor>
</comment>
<feature type="domain" description="NAD-dependent epimerase/dehydratase" evidence="5">
    <location>
        <begin position="10"/>
        <end position="250"/>
    </location>
</feature>
<dbReference type="Pfam" id="PF01370">
    <property type="entry name" value="Epimerase"/>
    <property type="match status" value="1"/>
</dbReference>
<name>A0A1G2MWQ9_9BACT</name>
<dbReference type="PANTHER" id="PTHR43078">
    <property type="entry name" value="UDP-GLUCURONIC ACID DECARBOXYLASE-RELATED"/>
    <property type="match status" value="1"/>
</dbReference>
<dbReference type="InterPro" id="IPR036291">
    <property type="entry name" value="NAD(P)-bd_dom_sf"/>
</dbReference>
<dbReference type="InterPro" id="IPR001509">
    <property type="entry name" value="Epimerase_deHydtase"/>
</dbReference>
<evidence type="ECO:0000256" key="2">
    <source>
        <dbReference type="ARBA" id="ARBA00022793"/>
    </source>
</evidence>
<sequence>MKAQRGAPKVLITGGAGFIGSNLARALLNTGAEVFVVDNLITGRLQNVLPLKKAKRFHFFEMDVTQDSFLKKFSKIQLNQIYHLACPTGVPNIKKLGEEMLLTCSIGTRNALELCRVHGAKFLVTSSSEIYGAADTPVQAESYEGRVNPVGVRSAYEEGKRFTEALVIHYVRKYRVDADIVRLFNTYGPGMSPVDQRVIPRFLRSLKNGRPLTIYGNGEQKRTFLFIDDLISALTLVMAKGGRGEVYNIGGPNPVTIKELAQLICNMVDGSPDIHFVPHFIEDHDYRKPLLTKIRRLGWRQTVLLRNGLRRMMEMDHFKPRGFVG</sequence>
<evidence type="ECO:0000259" key="5">
    <source>
        <dbReference type="Pfam" id="PF01370"/>
    </source>
</evidence>
<dbReference type="PANTHER" id="PTHR43078:SF6">
    <property type="entry name" value="UDP-GLUCURONIC ACID DECARBOXYLASE 1"/>
    <property type="match status" value="1"/>
</dbReference>
<dbReference type="Proteomes" id="UP000177565">
    <property type="component" value="Unassembled WGS sequence"/>
</dbReference>
<dbReference type="Gene3D" id="3.40.50.720">
    <property type="entry name" value="NAD(P)-binding Rossmann-like Domain"/>
    <property type="match status" value="1"/>
</dbReference>
<gene>
    <name evidence="6" type="ORF">A3C06_04270</name>
</gene>
<dbReference type="AlphaFoldDB" id="A0A1G2MWQ9"/>
<proteinExistence type="predicted"/>
<keyword evidence="2" id="KW-0210">Decarboxylase</keyword>
<accession>A0A1G2MWQ9</accession>
<dbReference type="InterPro" id="IPR044516">
    <property type="entry name" value="UXS-like"/>
</dbReference>
<dbReference type="EMBL" id="MHRQ01000005">
    <property type="protein sequence ID" value="OHA27371.1"/>
    <property type="molecule type" value="Genomic_DNA"/>
</dbReference>
<dbReference type="STRING" id="1802312.A3C06_04270"/>
<protein>
    <recommendedName>
        <fullName evidence="5">NAD-dependent epimerase/dehydratase domain-containing protein</fullName>
    </recommendedName>
</protein>
<organism evidence="6 7">
    <name type="scientific">Candidatus Taylorbacteria bacterium RIFCSPHIGHO2_02_FULL_46_13</name>
    <dbReference type="NCBI Taxonomy" id="1802312"/>
    <lineage>
        <taxon>Bacteria</taxon>
        <taxon>Candidatus Tayloriibacteriota</taxon>
    </lineage>
</organism>
<dbReference type="GO" id="GO:0042732">
    <property type="term" value="P:D-xylose metabolic process"/>
    <property type="evidence" value="ECO:0007669"/>
    <property type="project" value="InterPro"/>
</dbReference>
<reference evidence="6 7" key="1">
    <citation type="journal article" date="2016" name="Nat. Commun.">
        <title>Thousands of microbial genomes shed light on interconnected biogeochemical processes in an aquifer system.</title>
        <authorList>
            <person name="Anantharaman K."/>
            <person name="Brown C.T."/>
            <person name="Hug L.A."/>
            <person name="Sharon I."/>
            <person name="Castelle C.J."/>
            <person name="Probst A.J."/>
            <person name="Thomas B.C."/>
            <person name="Singh A."/>
            <person name="Wilkins M.J."/>
            <person name="Karaoz U."/>
            <person name="Brodie E.L."/>
            <person name="Williams K.H."/>
            <person name="Hubbard S.S."/>
            <person name="Banfield J.F."/>
        </authorList>
    </citation>
    <scope>NUCLEOTIDE SEQUENCE [LARGE SCALE GENOMIC DNA]</scope>
</reference>
<evidence type="ECO:0000313" key="6">
    <source>
        <dbReference type="EMBL" id="OHA27371.1"/>
    </source>
</evidence>
<evidence type="ECO:0000256" key="4">
    <source>
        <dbReference type="ARBA" id="ARBA00023239"/>
    </source>
</evidence>
<dbReference type="GO" id="GO:0048040">
    <property type="term" value="F:UDP-glucuronate decarboxylase activity"/>
    <property type="evidence" value="ECO:0007669"/>
    <property type="project" value="TreeGrafter"/>
</dbReference>
<evidence type="ECO:0000313" key="7">
    <source>
        <dbReference type="Proteomes" id="UP000177565"/>
    </source>
</evidence>